<dbReference type="InterPro" id="IPR036188">
    <property type="entry name" value="FAD/NAD-bd_sf"/>
</dbReference>
<dbReference type="OrthoDB" id="109585at2"/>
<evidence type="ECO:0000259" key="3">
    <source>
        <dbReference type="Pfam" id="PF07992"/>
    </source>
</evidence>
<dbReference type="InterPro" id="IPR023753">
    <property type="entry name" value="FAD/NAD-binding_dom"/>
</dbReference>
<dbReference type="AlphaFoldDB" id="A0A222NYW5"/>
<dbReference type="Gene3D" id="3.50.50.60">
    <property type="entry name" value="FAD/NAD(P)-binding domain"/>
    <property type="match status" value="2"/>
</dbReference>
<evidence type="ECO:0000313" key="4">
    <source>
        <dbReference type="EMBL" id="ASQ44790.1"/>
    </source>
</evidence>
<dbReference type="SUPFAM" id="SSF51905">
    <property type="entry name" value="FAD/NAD(P)-binding domain"/>
    <property type="match status" value="1"/>
</dbReference>
<accession>A0A222NYW5</accession>
<evidence type="ECO:0000313" key="5">
    <source>
        <dbReference type="Proteomes" id="UP000201728"/>
    </source>
</evidence>
<dbReference type="PANTHER" id="PTHR48105">
    <property type="entry name" value="THIOREDOXIN REDUCTASE 1-RELATED-RELATED"/>
    <property type="match status" value="1"/>
</dbReference>
<dbReference type="PRINTS" id="PR00469">
    <property type="entry name" value="PNDRDTASEII"/>
</dbReference>
<proteinExistence type="predicted"/>
<evidence type="ECO:0000256" key="2">
    <source>
        <dbReference type="ARBA" id="ARBA00023002"/>
    </source>
</evidence>
<dbReference type="KEGG" id="lcd:clem_01120"/>
<evidence type="ECO:0000256" key="1">
    <source>
        <dbReference type="ARBA" id="ARBA00022630"/>
    </source>
</evidence>
<keyword evidence="2 4" id="KW-0560">Oxidoreductase</keyword>
<organism evidence="4 5">
    <name type="scientific">Legionella clemsonensis</name>
    <dbReference type="NCBI Taxonomy" id="1867846"/>
    <lineage>
        <taxon>Bacteria</taxon>
        <taxon>Pseudomonadati</taxon>
        <taxon>Pseudomonadota</taxon>
        <taxon>Gammaproteobacteria</taxon>
        <taxon>Legionellales</taxon>
        <taxon>Legionellaceae</taxon>
        <taxon>Legionella</taxon>
    </lineage>
</organism>
<dbReference type="GO" id="GO:0004791">
    <property type="term" value="F:thioredoxin-disulfide reductase (NADPH) activity"/>
    <property type="evidence" value="ECO:0007669"/>
    <property type="project" value="UniProtKB-EC"/>
</dbReference>
<keyword evidence="5" id="KW-1185">Reference proteome</keyword>
<dbReference type="RefSeq" id="WP_094089919.1">
    <property type="nucleotide sequence ID" value="NZ_CP016397.1"/>
</dbReference>
<dbReference type="Proteomes" id="UP000201728">
    <property type="component" value="Chromosome"/>
</dbReference>
<dbReference type="InterPro" id="IPR050097">
    <property type="entry name" value="Ferredoxin-NADP_redctase_2"/>
</dbReference>
<reference evidence="5" key="1">
    <citation type="submission" date="2016-07" db="EMBL/GenBank/DDBJ databases">
        <authorList>
            <person name="Florea S."/>
            <person name="Webb J.S."/>
            <person name="Jaromczyk J."/>
            <person name="Schardl C.L."/>
        </authorList>
    </citation>
    <scope>NUCLEOTIDE SEQUENCE [LARGE SCALE GENOMIC DNA]</scope>
    <source>
        <strain evidence="5">CDC-D5610</strain>
    </source>
</reference>
<keyword evidence="1" id="KW-0285">Flavoprotein</keyword>
<sequence>MSKKKEKWDCIIVGGGPAGLTAAIYLARFRRNIIVYDTNDSRAMRIPISHNYPGFPAGISGHALLERLRQQLQAYNISIINEAVTSLKKLNSDTFVVTGEHQSTKTRNVLLATGVQDIEPVLPHLNHAIKRGLIRHCPVCDAYEVIDKKVAVIGYGKSGLGEASFLRDYTSDVTLITLGRQCRWNKQERAILHDTNITVISKPVLDLELLADCTRCKFADNKTIDFDYLYSALGSKTNNKLADDVKAKQKKELLIVNKDQETSVTGLYAAGDIVSSLHQLSVATGQAAIAATAIHNRCRNYSIPT</sequence>
<dbReference type="EC" id="1.8.1.9" evidence="4"/>
<gene>
    <name evidence="4" type="primary">trxB</name>
    <name evidence="4" type="ORF">clem_01120</name>
</gene>
<protein>
    <submittedName>
        <fullName evidence="4">Thioredoxin reductase</fullName>
        <ecNumber evidence="4">1.8.1.9</ecNumber>
    </submittedName>
</protein>
<dbReference type="EMBL" id="CP016397">
    <property type="protein sequence ID" value="ASQ44790.1"/>
    <property type="molecule type" value="Genomic_DNA"/>
</dbReference>
<feature type="domain" description="FAD/NAD(P)-binding" evidence="3">
    <location>
        <begin position="9"/>
        <end position="287"/>
    </location>
</feature>
<dbReference type="Pfam" id="PF07992">
    <property type="entry name" value="Pyr_redox_2"/>
    <property type="match status" value="1"/>
</dbReference>
<dbReference type="PRINTS" id="PR00368">
    <property type="entry name" value="FADPNR"/>
</dbReference>
<name>A0A222NYW5_9GAMM</name>